<keyword evidence="4" id="KW-1185">Reference proteome</keyword>
<feature type="chain" id="PRO_5016239256" evidence="2">
    <location>
        <begin position="26"/>
        <end position="198"/>
    </location>
</feature>
<evidence type="ECO:0000313" key="3">
    <source>
        <dbReference type="EMBL" id="RAR74041.1"/>
    </source>
</evidence>
<keyword evidence="1" id="KW-0812">Transmembrane</keyword>
<protein>
    <submittedName>
        <fullName evidence="3">Urease accessory protein</fullName>
    </submittedName>
</protein>
<comment type="caution">
    <text evidence="3">The sequence shown here is derived from an EMBL/GenBank/DDBJ whole genome shotgun (WGS) entry which is preliminary data.</text>
</comment>
<feature type="signal peptide" evidence="2">
    <location>
        <begin position="1"/>
        <end position="25"/>
    </location>
</feature>
<dbReference type="OrthoDB" id="9808192at2"/>
<feature type="transmembrane region" description="Helical" evidence="1">
    <location>
        <begin position="73"/>
        <end position="96"/>
    </location>
</feature>
<accession>A0A328YIZ9</accession>
<sequence>MKTEAKHLSAAAAVLLALAPALAFAHVGDGTAHGHAGFLQGFTHPFTGLDHLAAMLAVGVWSALAVRPVWLAPAAFVALLAVGAVAGFAGLAVPGVEPMIAASLLAVGLLVVWRRALPVALAAAIAGAFAFFHGAAHGQELGGGGQWLALAGMVAATALLHGAGIALGRVVLQRHRALSLVAGGGTALLGAVMLARMA</sequence>
<feature type="transmembrane region" description="Helical" evidence="1">
    <location>
        <begin position="49"/>
        <end position="66"/>
    </location>
</feature>
<keyword evidence="2" id="KW-0732">Signal</keyword>
<dbReference type="PIRSF" id="PIRSF016919">
    <property type="entry name" value="HupE_UreJ"/>
    <property type="match status" value="1"/>
</dbReference>
<keyword evidence="1" id="KW-0472">Membrane</keyword>
<gene>
    <name evidence="3" type="ORF">AX018_106716</name>
</gene>
<evidence type="ECO:0000256" key="1">
    <source>
        <dbReference type="SAM" id="Phobius"/>
    </source>
</evidence>
<dbReference type="Pfam" id="PF04955">
    <property type="entry name" value="HupE_UreJ"/>
    <property type="match status" value="1"/>
</dbReference>
<dbReference type="RefSeq" id="WP_111881961.1">
    <property type="nucleotide sequence ID" value="NZ_CBCSGC010000168.1"/>
</dbReference>
<reference evidence="3 4" key="1">
    <citation type="submission" date="2018-06" db="EMBL/GenBank/DDBJ databases">
        <title>Genomic Encyclopedia of Archaeal and Bacterial Type Strains, Phase II (KMG-II): from individual species to whole genera.</title>
        <authorList>
            <person name="Goeker M."/>
        </authorList>
    </citation>
    <scope>NUCLEOTIDE SEQUENCE [LARGE SCALE GENOMIC DNA]</scope>
    <source>
        <strain evidence="3 4">CFPB 3232</strain>
    </source>
</reference>
<dbReference type="EMBL" id="QLTA01000067">
    <property type="protein sequence ID" value="RAR74041.1"/>
    <property type="molecule type" value="Genomic_DNA"/>
</dbReference>
<dbReference type="Proteomes" id="UP000248856">
    <property type="component" value="Unassembled WGS sequence"/>
</dbReference>
<organism evidence="3 4">
    <name type="scientific">Paracidovorax anthurii</name>
    <dbReference type="NCBI Taxonomy" id="78229"/>
    <lineage>
        <taxon>Bacteria</taxon>
        <taxon>Pseudomonadati</taxon>
        <taxon>Pseudomonadota</taxon>
        <taxon>Betaproteobacteria</taxon>
        <taxon>Burkholderiales</taxon>
        <taxon>Comamonadaceae</taxon>
        <taxon>Paracidovorax</taxon>
    </lineage>
</organism>
<feature type="transmembrane region" description="Helical" evidence="1">
    <location>
        <begin position="147"/>
        <end position="171"/>
    </location>
</feature>
<feature type="transmembrane region" description="Helical" evidence="1">
    <location>
        <begin position="116"/>
        <end position="135"/>
    </location>
</feature>
<dbReference type="InterPro" id="IPR007038">
    <property type="entry name" value="HupE_UreJ"/>
</dbReference>
<feature type="transmembrane region" description="Helical" evidence="1">
    <location>
        <begin position="177"/>
        <end position="195"/>
    </location>
</feature>
<evidence type="ECO:0000313" key="4">
    <source>
        <dbReference type="Proteomes" id="UP000248856"/>
    </source>
</evidence>
<evidence type="ECO:0000256" key="2">
    <source>
        <dbReference type="SAM" id="SignalP"/>
    </source>
</evidence>
<proteinExistence type="predicted"/>
<dbReference type="AlphaFoldDB" id="A0A328YIZ9"/>
<name>A0A328YIZ9_9BURK</name>
<keyword evidence="1" id="KW-1133">Transmembrane helix</keyword>